<proteinExistence type="predicted"/>
<dbReference type="Pfam" id="PF00657">
    <property type="entry name" value="Lipase_GDSL"/>
    <property type="match status" value="1"/>
</dbReference>
<protein>
    <submittedName>
        <fullName evidence="1">SGNH/GDSL hydrolase family protein</fullName>
    </submittedName>
</protein>
<dbReference type="InterPro" id="IPR036514">
    <property type="entry name" value="SGNH_hydro_sf"/>
</dbReference>
<evidence type="ECO:0000313" key="1">
    <source>
        <dbReference type="EMBL" id="MDO5968945.1"/>
    </source>
</evidence>
<dbReference type="CDD" id="cd00229">
    <property type="entry name" value="SGNH_hydrolase"/>
    <property type="match status" value="1"/>
</dbReference>
<dbReference type="EMBL" id="JAUOEK010000056">
    <property type="protein sequence ID" value="MDO5968945.1"/>
    <property type="molecule type" value="Genomic_DNA"/>
</dbReference>
<name>A0ABT8W750_9FLAO</name>
<dbReference type="SUPFAM" id="SSF52266">
    <property type="entry name" value="SGNH hydrolase"/>
    <property type="match status" value="1"/>
</dbReference>
<evidence type="ECO:0000313" key="2">
    <source>
        <dbReference type="Proteomes" id="UP001176883"/>
    </source>
</evidence>
<accession>A0ABT8W750</accession>
<organism evidence="1 2">
    <name type="scientific">Flavivirga aquimarina</name>
    <dbReference type="NCBI Taxonomy" id="2027862"/>
    <lineage>
        <taxon>Bacteria</taxon>
        <taxon>Pseudomonadati</taxon>
        <taxon>Bacteroidota</taxon>
        <taxon>Flavobacteriia</taxon>
        <taxon>Flavobacteriales</taxon>
        <taxon>Flavobacteriaceae</taxon>
        <taxon>Flavivirga</taxon>
    </lineage>
</organism>
<dbReference type="GO" id="GO:0016787">
    <property type="term" value="F:hydrolase activity"/>
    <property type="evidence" value="ECO:0007669"/>
    <property type="project" value="UniProtKB-KW"/>
</dbReference>
<reference evidence="1" key="1">
    <citation type="submission" date="2023-07" db="EMBL/GenBank/DDBJ databases">
        <title>Two novel species in the genus Flavivirga.</title>
        <authorList>
            <person name="Kwon K."/>
        </authorList>
    </citation>
    <scope>NUCLEOTIDE SEQUENCE</scope>
    <source>
        <strain evidence="1">KCTC 52353</strain>
    </source>
</reference>
<keyword evidence="1" id="KW-0378">Hydrolase</keyword>
<dbReference type="PANTHER" id="PTHR30383:SF26">
    <property type="entry name" value="SGNH HYDROLASE-TYPE ESTERASE DOMAIN-CONTAINING PROTEIN"/>
    <property type="match status" value="1"/>
</dbReference>
<dbReference type="InterPro" id="IPR001087">
    <property type="entry name" value="GDSL"/>
</dbReference>
<dbReference type="Proteomes" id="UP001176883">
    <property type="component" value="Unassembled WGS sequence"/>
</dbReference>
<dbReference type="Gene3D" id="3.40.50.1110">
    <property type="entry name" value="SGNH hydrolase"/>
    <property type="match status" value="1"/>
</dbReference>
<dbReference type="RefSeq" id="WP_303276630.1">
    <property type="nucleotide sequence ID" value="NZ_JAUOEK010000056.1"/>
</dbReference>
<gene>
    <name evidence="1" type="ORF">Q4Q35_03920</name>
</gene>
<comment type="caution">
    <text evidence="1">The sequence shown here is derived from an EMBL/GenBank/DDBJ whole genome shotgun (WGS) entry which is preliminary data.</text>
</comment>
<dbReference type="PANTHER" id="PTHR30383">
    <property type="entry name" value="THIOESTERASE 1/PROTEASE 1/LYSOPHOSPHOLIPASE L1"/>
    <property type="match status" value="1"/>
</dbReference>
<keyword evidence="2" id="KW-1185">Reference proteome</keyword>
<sequence length="224" mass="25526">MKILKSRLLIVITLVVLFSSYNYKKPKVLIIGDSISLGYTPFVKEGLANESDVFHNPGNAQHTGTGLKKIDEWIGDETWDIVQFNWGLWDLCYRHPDSKVQGNRDKENGKITYTIDEYASNLDSIVTILKTKTDAKLIFVTTSYVPENEAGRFKKDAIRYNNVAKKVMKKQSVIVNDIYEASIPIHQKFGRGSDNVHYSKQGYKKLGEIVTKFLKTEIESIKSK</sequence>
<dbReference type="InterPro" id="IPR051532">
    <property type="entry name" value="Ester_Hydrolysis_Enzymes"/>
</dbReference>